<dbReference type="GO" id="GO:0005524">
    <property type="term" value="F:ATP binding"/>
    <property type="evidence" value="ECO:0007669"/>
    <property type="project" value="UniProtKB-KW"/>
</dbReference>
<evidence type="ECO:0000259" key="12">
    <source>
        <dbReference type="Pfam" id="PF13807"/>
    </source>
</evidence>
<keyword evidence="14" id="KW-1185">Reference proteome</keyword>
<accession>F4XSR3</accession>
<evidence type="ECO:0000313" key="14">
    <source>
        <dbReference type="Proteomes" id="UP000003959"/>
    </source>
</evidence>
<evidence type="ECO:0000256" key="7">
    <source>
        <dbReference type="ARBA" id="ARBA00022989"/>
    </source>
</evidence>
<dbReference type="eggNOG" id="COG0489">
    <property type="taxonomic scope" value="Bacteria"/>
</dbReference>
<feature type="compositionally biased region" description="Polar residues" evidence="10">
    <location>
        <begin position="707"/>
        <end position="716"/>
    </location>
</feature>
<keyword evidence="8" id="KW-0472">Membrane</keyword>
<evidence type="ECO:0000256" key="6">
    <source>
        <dbReference type="ARBA" id="ARBA00022840"/>
    </source>
</evidence>
<feature type="region of interest" description="Disordered" evidence="10">
    <location>
        <begin position="707"/>
        <end position="731"/>
    </location>
</feature>
<comment type="subcellular location">
    <subcellularLocation>
        <location evidence="1">Cell membrane</location>
        <topology evidence="1">Multi-pass membrane protein</topology>
    </subcellularLocation>
</comment>
<dbReference type="PANTHER" id="PTHR32309">
    <property type="entry name" value="TYROSINE-PROTEIN KINASE"/>
    <property type="match status" value="1"/>
</dbReference>
<sequence length="731" mass="81030">MEVKTESVETGQEEINLFKLGSILLRFWKTALAVGTTVFAGGAAATFLKTPEYESEMLILMYREASVPGVRGLEATEKPKNREDLSTEIEILKSRSLVAKAISPPESSFDKLSVKEVIENMSIRQVGDADVLIVSYQDIDPQRAQKVLESLSYTYVDYSIERQRSQATNAIQFIDEQLPKAQQALNATTSILRSFRERYGIVEPEAYAVQVSELKQSLVQQEQEVEIALSQTQRQLQELRQQLQEAGQQPQAALANSVLSQDPYYQNLANQLTKLESELALELTRFQDNHPAVESLQLKRNQIQNLLQKRTQSILGSASSQIDINQVVGYGETRQTLTNQLLALETGLAAQENQLEAIRKAQAEVAAQFQQIPQLQQVYTELQRQLEVRSQAVNNLLEKRQELQIAEAQEIAPWEILESPYLPEDPISPNIKLNLLLALLMGGLSGVGAAFLLERLDQKVKQVEDLKQLTGLSLLGTIPRIRGHIIGARIEEQRPLSSDQQSAFTESLRSLAMNLRYLGAATNRIKVLAFTSAMPSEGKTTITYHLGGVLAKLGQRVLVVDGDLRQPTLHLLAGLPNHGGLSTALTSDRPWYSLVQTAETESLDFISSGPTPANPVALLNSQKMKQLIDEWRQTYDYVLIDTPAVVGLADTQSVGSYVDGIIFVAGMECSTHDDITRSLEILRSNQCTLAGVVANFVSKKHGHTYSYGQSAGNPPQSDHEKSNLGLVRESW</sequence>
<evidence type="ECO:0000256" key="5">
    <source>
        <dbReference type="ARBA" id="ARBA00022741"/>
    </source>
</evidence>
<keyword evidence="6" id="KW-0067">ATP-binding</keyword>
<protein>
    <submittedName>
        <fullName evidence="13">Capsular exopolysaccharide family protein</fullName>
    </submittedName>
</protein>
<name>F4XSR3_9CYAN</name>
<dbReference type="CDD" id="cd05387">
    <property type="entry name" value="BY-kinase"/>
    <property type="match status" value="1"/>
</dbReference>
<dbReference type="SUPFAM" id="SSF52540">
    <property type="entry name" value="P-loop containing nucleoside triphosphate hydrolases"/>
    <property type="match status" value="1"/>
</dbReference>
<evidence type="ECO:0000313" key="13">
    <source>
        <dbReference type="EMBL" id="EGJ32388.1"/>
    </source>
</evidence>
<evidence type="ECO:0000259" key="11">
    <source>
        <dbReference type="Pfam" id="PF02706"/>
    </source>
</evidence>
<comment type="similarity">
    <text evidence="2">Belongs to the CpsC/CapA family.</text>
</comment>
<keyword evidence="5" id="KW-0547">Nucleotide-binding</keyword>
<dbReference type="NCBIfam" id="TIGR01007">
    <property type="entry name" value="eps_fam"/>
    <property type="match status" value="1"/>
</dbReference>
<feature type="domain" description="Polysaccharide chain length determinant N-terminal" evidence="11">
    <location>
        <begin position="13"/>
        <end position="103"/>
    </location>
</feature>
<dbReference type="InterPro" id="IPR003856">
    <property type="entry name" value="LPS_length_determ_N"/>
</dbReference>
<dbReference type="InterPro" id="IPR033756">
    <property type="entry name" value="YlxH/NBP35"/>
</dbReference>
<evidence type="ECO:0000256" key="3">
    <source>
        <dbReference type="ARBA" id="ARBA00022475"/>
    </source>
</evidence>
<dbReference type="eggNOG" id="COG3206">
    <property type="taxonomic scope" value="Bacteria"/>
</dbReference>
<keyword evidence="7" id="KW-1133">Transmembrane helix</keyword>
<proteinExistence type="inferred from homology"/>
<evidence type="ECO:0000256" key="1">
    <source>
        <dbReference type="ARBA" id="ARBA00004651"/>
    </source>
</evidence>
<evidence type="ECO:0000256" key="9">
    <source>
        <dbReference type="SAM" id="Coils"/>
    </source>
</evidence>
<feature type="coiled-coil region" evidence="9">
    <location>
        <begin position="211"/>
        <end position="285"/>
    </location>
</feature>
<dbReference type="InterPro" id="IPR050445">
    <property type="entry name" value="Bact_polysacc_biosynth/exp"/>
</dbReference>
<dbReference type="Gene3D" id="3.40.50.300">
    <property type="entry name" value="P-loop containing nucleotide triphosphate hydrolases"/>
    <property type="match status" value="1"/>
</dbReference>
<evidence type="ECO:0000256" key="8">
    <source>
        <dbReference type="ARBA" id="ARBA00023136"/>
    </source>
</evidence>
<dbReference type="InterPro" id="IPR005702">
    <property type="entry name" value="Wzc-like_C"/>
</dbReference>
<dbReference type="GO" id="GO:0005886">
    <property type="term" value="C:plasma membrane"/>
    <property type="evidence" value="ECO:0007669"/>
    <property type="project" value="UniProtKB-SubCell"/>
</dbReference>
<dbReference type="RefSeq" id="WP_008184963.1">
    <property type="nucleotide sequence ID" value="NZ_GL890924.1"/>
</dbReference>
<dbReference type="InterPro" id="IPR027417">
    <property type="entry name" value="P-loop_NTPase"/>
</dbReference>
<evidence type="ECO:0000256" key="4">
    <source>
        <dbReference type="ARBA" id="ARBA00022692"/>
    </source>
</evidence>
<dbReference type="Pfam" id="PF10609">
    <property type="entry name" value="ParA"/>
    <property type="match status" value="1"/>
</dbReference>
<feature type="domain" description="Tyrosine-protein kinase G-rich" evidence="12">
    <location>
        <begin position="375"/>
        <end position="452"/>
    </location>
</feature>
<gene>
    <name evidence="13" type="ORF">LYNGBM3L_19610</name>
</gene>
<evidence type="ECO:0000256" key="2">
    <source>
        <dbReference type="ARBA" id="ARBA00006683"/>
    </source>
</evidence>
<keyword evidence="4" id="KW-0812">Transmembrane</keyword>
<dbReference type="HOGENOM" id="CLU_009912_2_2_3"/>
<organism evidence="13 14">
    <name type="scientific">Moorena producens 3L</name>
    <dbReference type="NCBI Taxonomy" id="489825"/>
    <lineage>
        <taxon>Bacteria</taxon>
        <taxon>Bacillati</taxon>
        <taxon>Cyanobacteriota</taxon>
        <taxon>Cyanophyceae</taxon>
        <taxon>Coleofasciculales</taxon>
        <taxon>Coleofasciculaceae</taxon>
        <taxon>Moorena</taxon>
    </lineage>
</organism>
<dbReference type="Proteomes" id="UP000003959">
    <property type="component" value="Unassembled WGS sequence"/>
</dbReference>
<dbReference type="EMBL" id="GL890924">
    <property type="protein sequence ID" value="EGJ32388.1"/>
    <property type="molecule type" value="Genomic_DNA"/>
</dbReference>
<dbReference type="InterPro" id="IPR032807">
    <property type="entry name" value="GNVR"/>
</dbReference>
<keyword evidence="3" id="KW-1003">Cell membrane</keyword>
<dbReference type="Pfam" id="PF13807">
    <property type="entry name" value="GNVR"/>
    <property type="match status" value="1"/>
</dbReference>
<keyword evidence="9" id="KW-0175">Coiled coil</keyword>
<dbReference type="Pfam" id="PF02706">
    <property type="entry name" value="Wzz"/>
    <property type="match status" value="1"/>
</dbReference>
<dbReference type="AlphaFoldDB" id="F4XSR3"/>
<feature type="coiled-coil region" evidence="9">
    <location>
        <begin position="334"/>
        <end position="409"/>
    </location>
</feature>
<evidence type="ECO:0000256" key="10">
    <source>
        <dbReference type="SAM" id="MobiDB-lite"/>
    </source>
</evidence>
<reference evidence="14" key="1">
    <citation type="journal article" date="2011" name="Proc. Natl. Acad. Sci. U.S.A.">
        <title>Genomic insights into the physiology and ecology of the marine filamentous cyanobacterium Lyngbya majuscula.</title>
        <authorList>
            <person name="Jones A.C."/>
            <person name="Monroe E.A."/>
            <person name="Podell S."/>
            <person name="Hess W.R."/>
            <person name="Klages S."/>
            <person name="Esquenazi E."/>
            <person name="Niessen S."/>
            <person name="Hoover H."/>
            <person name="Rothmann M."/>
            <person name="Lasken R.S."/>
            <person name="Yates J.R.III."/>
            <person name="Reinhardt R."/>
            <person name="Kube M."/>
            <person name="Burkart M.D."/>
            <person name="Allen E.E."/>
            <person name="Dorrestein P.C."/>
            <person name="Gerwick W.H."/>
            <person name="Gerwick L."/>
        </authorList>
    </citation>
    <scope>NUCLEOTIDE SEQUENCE [LARGE SCALE GENOMIC DNA]</scope>
    <source>
        <strain evidence="14">3L</strain>
    </source>
</reference>
<dbReference type="PANTHER" id="PTHR32309:SF13">
    <property type="entry name" value="FERRIC ENTEROBACTIN TRANSPORT PROTEIN FEPE"/>
    <property type="match status" value="1"/>
</dbReference>
<dbReference type="GO" id="GO:0004715">
    <property type="term" value="F:non-membrane spanning protein tyrosine kinase activity"/>
    <property type="evidence" value="ECO:0007669"/>
    <property type="project" value="UniProtKB-EC"/>
</dbReference>